<dbReference type="CDD" id="cd02205">
    <property type="entry name" value="CBS_pair_SF"/>
    <property type="match status" value="1"/>
</dbReference>
<comment type="subunit">
    <text evidence="8">The complex is probably composed of two ATP-binding proteins, two transmembrane proteins and a solute-binding protein.</text>
</comment>
<name>A0A2P7PZP8_9FIRM</name>
<comment type="similarity">
    <text evidence="1 8">Belongs to the ABC transporter superfamily.</text>
</comment>
<dbReference type="PROSITE" id="PS51371">
    <property type="entry name" value="CBS"/>
    <property type="match status" value="2"/>
</dbReference>
<dbReference type="SUPFAM" id="SSF52540">
    <property type="entry name" value="P-loop containing nucleoside triphosphate hydrolases"/>
    <property type="match status" value="1"/>
</dbReference>
<keyword evidence="8" id="KW-0997">Cell inner membrane</keyword>
<evidence type="ECO:0000313" key="12">
    <source>
        <dbReference type="Proteomes" id="UP000241434"/>
    </source>
</evidence>
<dbReference type="GO" id="GO:0015418">
    <property type="term" value="F:ABC-type quaternary ammonium compound transporting activity"/>
    <property type="evidence" value="ECO:0007669"/>
    <property type="project" value="UniProtKB-EC"/>
</dbReference>
<protein>
    <recommendedName>
        <fullName evidence="8">Quaternary amine transport ATP-binding protein</fullName>
        <ecNumber evidence="8">7.6.2.9</ecNumber>
    </recommendedName>
</protein>
<dbReference type="Proteomes" id="UP000241434">
    <property type="component" value="Unassembled WGS sequence"/>
</dbReference>
<dbReference type="SMART" id="SM00382">
    <property type="entry name" value="AAA"/>
    <property type="match status" value="1"/>
</dbReference>
<dbReference type="InterPro" id="IPR003593">
    <property type="entry name" value="AAA+_ATPase"/>
</dbReference>
<evidence type="ECO:0000256" key="4">
    <source>
        <dbReference type="ARBA" id="ARBA00022741"/>
    </source>
</evidence>
<feature type="domain" description="CBS" evidence="10">
    <location>
        <begin position="254"/>
        <end position="312"/>
    </location>
</feature>
<keyword evidence="8" id="KW-0472">Membrane</keyword>
<dbReference type="SMART" id="SM00116">
    <property type="entry name" value="CBS"/>
    <property type="match status" value="2"/>
</dbReference>
<dbReference type="GO" id="GO:0005524">
    <property type="term" value="F:ATP binding"/>
    <property type="evidence" value="ECO:0007669"/>
    <property type="project" value="UniProtKB-UniRule"/>
</dbReference>
<evidence type="ECO:0000259" key="10">
    <source>
        <dbReference type="PROSITE" id="PS51371"/>
    </source>
</evidence>
<dbReference type="Pfam" id="PF00571">
    <property type="entry name" value="CBS"/>
    <property type="match status" value="2"/>
</dbReference>
<proteinExistence type="inferred from homology"/>
<dbReference type="InterPro" id="IPR000644">
    <property type="entry name" value="CBS_dom"/>
</dbReference>
<dbReference type="InterPro" id="IPR046342">
    <property type="entry name" value="CBS_dom_sf"/>
</dbReference>
<evidence type="ECO:0000256" key="3">
    <source>
        <dbReference type="ARBA" id="ARBA00022737"/>
    </source>
</evidence>
<keyword evidence="5 8" id="KW-0067">ATP-binding</keyword>
<keyword evidence="6 7" id="KW-0129">CBS domain</keyword>
<dbReference type="RefSeq" id="WP_106776933.1">
    <property type="nucleotide sequence ID" value="NZ_JYGE01000005.1"/>
</dbReference>
<dbReference type="InterPro" id="IPR005892">
    <property type="entry name" value="Gly-betaine_transp_ATP-bd"/>
</dbReference>
<keyword evidence="2 8" id="KW-0813">Transport</keyword>
<dbReference type="Gene3D" id="3.10.580.10">
    <property type="entry name" value="CBS-domain"/>
    <property type="match status" value="1"/>
</dbReference>
<keyword evidence="8" id="KW-1003">Cell membrane</keyword>
<dbReference type="PROSITE" id="PS00211">
    <property type="entry name" value="ABC_TRANSPORTER_1"/>
    <property type="match status" value="1"/>
</dbReference>
<keyword evidence="3" id="KW-0677">Repeat</keyword>
<comment type="catalytic activity">
    <reaction evidence="8">
        <text>a quaternary ammonium(out) + ATP + H2O = a quaternary ammonium(in) + ADP + phosphate + H(+)</text>
        <dbReference type="Rhea" id="RHEA:11036"/>
        <dbReference type="ChEBI" id="CHEBI:15377"/>
        <dbReference type="ChEBI" id="CHEBI:15378"/>
        <dbReference type="ChEBI" id="CHEBI:30616"/>
        <dbReference type="ChEBI" id="CHEBI:35267"/>
        <dbReference type="ChEBI" id="CHEBI:43474"/>
        <dbReference type="ChEBI" id="CHEBI:456216"/>
    </reaction>
</comment>
<organism evidence="11 12">
    <name type="scientific">Peptostreptococcus russellii</name>
    <dbReference type="NCBI Taxonomy" id="215200"/>
    <lineage>
        <taxon>Bacteria</taxon>
        <taxon>Bacillati</taxon>
        <taxon>Bacillota</taxon>
        <taxon>Clostridia</taxon>
        <taxon>Peptostreptococcales</taxon>
        <taxon>Peptostreptococcaceae</taxon>
        <taxon>Peptostreptococcus</taxon>
    </lineage>
</organism>
<reference evidence="11" key="1">
    <citation type="thesis" date="2015" institute="Rutgers" country="The State University of New Jersey, 14 College Farm Rd., New Brunswick, NJ, USA">
        <title>Ammonia toxicity in bacteria and its implications for treatment of and resource recovery from highly nitrogenous organic wastes.</title>
        <authorList>
            <person name="Luther A.K."/>
        </authorList>
    </citation>
    <scope>NUCLEOTIDE SEQUENCE</scope>
    <source>
        <strain evidence="11">RT-10B</strain>
    </source>
</reference>
<comment type="caution">
    <text evidence="11">The sequence shown here is derived from an EMBL/GenBank/DDBJ whole genome shotgun (WGS) entry which is preliminary data.</text>
</comment>
<dbReference type="SUPFAM" id="SSF54631">
    <property type="entry name" value="CBS-domain pair"/>
    <property type="match status" value="1"/>
</dbReference>
<feature type="domain" description="ABC transporter" evidence="9">
    <location>
        <begin position="2"/>
        <end position="236"/>
    </location>
</feature>
<dbReference type="GO" id="GO:0016887">
    <property type="term" value="F:ATP hydrolysis activity"/>
    <property type="evidence" value="ECO:0007669"/>
    <property type="project" value="UniProtKB-UniRule"/>
</dbReference>
<dbReference type="Gene3D" id="3.40.50.300">
    <property type="entry name" value="P-loop containing nucleotide triphosphate hydrolases"/>
    <property type="match status" value="1"/>
</dbReference>
<evidence type="ECO:0000256" key="8">
    <source>
        <dbReference type="RuleBase" id="RU369116"/>
    </source>
</evidence>
<keyword evidence="12" id="KW-1185">Reference proteome</keyword>
<dbReference type="GO" id="GO:0031460">
    <property type="term" value="P:glycine betaine transport"/>
    <property type="evidence" value="ECO:0007669"/>
    <property type="project" value="InterPro"/>
</dbReference>
<dbReference type="EMBL" id="JYGE01000005">
    <property type="protein sequence ID" value="PSJ31201.1"/>
    <property type="molecule type" value="Genomic_DNA"/>
</dbReference>
<keyword evidence="4 8" id="KW-0547">Nucleotide-binding</keyword>
<feature type="domain" description="CBS" evidence="10">
    <location>
        <begin position="314"/>
        <end position="375"/>
    </location>
</feature>
<dbReference type="InterPro" id="IPR017871">
    <property type="entry name" value="ABC_transporter-like_CS"/>
</dbReference>
<evidence type="ECO:0000259" key="9">
    <source>
        <dbReference type="PROSITE" id="PS50893"/>
    </source>
</evidence>
<dbReference type="Pfam" id="PF00005">
    <property type="entry name" value="ABC_tran"/>
    <property type="match status" value="1"/>
</dbReference>
<evidence type="ECO:0000313" key="11">
    <source>
        <dbReference type="EMBL" id="PSJ31201.1"/>
    </source>
</evidence>
<dbReference type="NCBIfam" id="TIGR01186">
    <property type="entry name" value="proV"/>
    <property type="match status" value="1"/>
</dbReference>
<comment type="subcellular location">
    <subcellularLocation>
        <location evidence="8">Cell inner membrane</location>
        <topology evidence="8">Peripheral membrane protein</topology>
    </subcellularLocation>
</comment>
<dbReference type="PROSITE" id="PS50893">
    <property type="entry name" value="ABC_TRANSPORTER_2"/>
    <property type="match status" value="1"/>
</dbReference>
<evidence type="ECO:0000256" key="5">
    <source>
        <dbReference type="ARBA" id="ARBA00022840"/>
    </source>
</evidence>
<dbReference type="GO" id="GO:0005886">
    <property type="term" value="C:plasma membrane"/>
    <property type="evidence" value="ECO:0007669"/>
    <property type="project" value="UniProtKB-SubCell"/>
</dbReference>
<dbReference type="AlphaFoldDB" id="A0A2P7PZP8"/>
<evidence type="ECO:0000256" key="1">
    <source>
        <dbReference type="ARBA" id="ARBA00005417"/>
    </source>
</evidence>
<accession>A0A2P7PZP8</accession>
<dbReference type="PANTHER" id="PTHR43117">
    <property type="entry name" value="OSMOPROTECTANT IMPORT ATP-BINDING PROTEIN OSMV"/>
    <property type="match status" value="1"/>
</dbReference>
<gene>
    <name evidence="11" type="ORF">UF10_06035</name>
</gene>
<dbReference type="InterPro" id="IPR003439">
    <property type="entry name" value="ABC_transporter-like_ATP-bd"/>
</dbReference>
<dbReference type="GO" id="GO:0006865">
    <property type="term" value="P:amino acid transport"/>
    <property type="evidence" value="ECO:0007669"/>
    <property type="project" value="UniProtKB-UniRule"/>
</dbReference>
<evidence type="ECO:0000256" key="7">
    <source>
        <dbReference type="PROSITE-ProRule" id="PRU00703"/>
    </source>
</evidence>
<dbReference type="EC" id="7.6.2.9" evidence="8"/>
<dbReference type="PANTHER" id="PTHR43117:SF4">
    <property type="entry name" value="OSMOPROTECTANT IMPORT ATP-BINDING PROTEIN OSMV"/>
    <property type="match status" value="1"/>
</dbReference>
<dbReference type="FunFam" id="3.40.50.300:FF:000425">
    <property type="entry name" value="Probable ABC transporter, ATP-binding subunit"/>
    <property type="match status" value="1"/>
</dbReference>
<sequence length="380" mass="43515">MIQFCNVTKEYRGNPVLKNLNMEIQEGELTVIIGPSGCGKTTTLKMINRLIPITDGKILIDGKDINEMDKVKMRRNIGYVIQQGGLFPHMTIKDNIEVIEKLEKKDPKKILEKTHSLMEMVDLDPEVYLDRYPIEMSGGQRQRIGVIRALANDPDIILFDEPFSALDPVTRSNLQDELMEMQTKIKKTMVFVTHDMDEAIKIADRICILKDGNIVQFDKTENILRNPANDFVKNFVGANRIWDSPQYIKVEDFMIKTPITCKGDMIRNRCVKRMRDHNIDSLIVVDDEKRIRGIVTRSSIFKATSPIMKAEEFMSKVRYVAHVGDNMVDVLKMIEESSVNSIPVIDKDEKLVGLLTNSKMVSTLSRKFLMEDNSEEEAIK</sequence>
<dbReference type="OrthoDB" id="9802264at2"/>
<dbReference type="InterPro" id="IPR027417">
    <property type="entry name" value="P-loop_NTPase"/>
</dbReference>
<evidence type="ECO:0000256" key="2">
    <source>
        <dbReference type="ARBA" id="ARBA00022448"/>
    </source>
</evidence>
<evidence type="ECO:0000256" key="6">
    <source>
        <dbReference type="ARBA" id="ARBA00023122"/>
    </source>
</evidence>